<evidence type="ECO:0000313" key="4">
    <source>
        <dbReference type="EMBL" id="GFH77246.1"/>
    </source>
</evidence>
<organism evidence="4 5">
    <name type="scientific">Streptomyces gougerotii</name>
    <dbReference type="NCBI Taxonomy" id="53448"/>
    <lineage>
        <taxon>Bacteria</taxon>
        <taxon>Bacillati</taxon>
        <taxon>Actinomycetota</taxon>
        <taxon>Actinomycetes</taxon>
        <taxon>Kitasatosporales</taxon>
        <taxon>Streptomycetaceae</taxon>
        <taxon>Streptomyces</taxon>
        <taxon>Streptomyces diastaticus group</taxon>
    </lineage>
</organism>
<feature type="domain" description="Protein SirB1 N-terminal" evidence="3">
    <location>
        <begin position="50"/>
        <end position="118"/>
    </location>
</feature>
<dbReference type="Proteomes" id="UP000480804">
    <property type="component" value="Unassembled WGS sequence"/>
</dbReference>
<keyword evidence="5" id="KW-1185">Reference proteome</keyword>
<comment type="caution">
    <text evidence="4">The sequence shown here is derived from an EMBL/GenBank/DDBJ whole genome shotgun (WGS) entry which is preliminary data.</text>
</comment>
<protein>
    <recommendedName>
        <fullName evidence="3">Protein SirB1 N-terminal domain-containing protein</fullName>
    </recommendedName>
</protein>
<dbReference type="Pfam" id="PF13369">
    <property type="entry name" value="Transglut_core2"/>
    <property type="match status" value="1"/>
</dbReference>
<evidence type="ECO:0000256" key="2">
    <source>
        <dbReference type="SAM" id="MobiDB-lite"/>
    </source>
</evidence>
<comment type="similarity">
    <text evidence="1">Belongs to the UPF0162 family.</text>
</comment>
<name>A0ABQ1D4B8_9ACTN</name>
<evidence type="ECO:0000313" key="5">
    <source>
        <dbReference type="Proteomes" id="UP000480804"/>
    </source>
</evidence>
<proteinExistence type="inferred from homology"/>
<sequence length="189" mass="20961">MLMELPDPLRLRTEFAEEARSERPGLARLCLLVGAVADPARGEPGIDAAEVELDRLAGELPYRPASPREWALALAELLGTRYGFHGTESDYRRLESSLLQEVLRRRRGLPILLSVVWAGGGPPRGCPGARGGAAGPLHGRLRPAGGPGARRPLRRRHAALPRRRLPHRHRRDGERRSTPLSCARPIRWR</sequence>
<feature type="compositionally biased region" description="Low complexity" evidence="2">
    <location>
        <begin position="135"/>
        <end position="144"/>
    </location>
</feature>
<feature type="compositionally biased region" description="Basic residues" evidence="2">
    <location>
        <begin position="151"/>
        <end position="170"/>
    </location>
</feature>
<gene>
    <name evidence="4" type="ORF">Sgou_19160</name>
</gene>
<evidence type="ECO:0000256" key="1">
    <source>
        <dbReference type="ARBA" id="ARBA00007100"/>
    </source>
</evidence>
<feature type="region of interest" description="Disordered" evidence="2">
    <location>
        <begin position="128"/>
        <end position="189"/>
    </location>
</feature>
<dbReference type="InterPro" id="IPR032698">
    <property type="entry name" value="SirB1_N"/>
</dbReference>
<evidence type="ECO:0000259" key="3">
    <source>
        <dbReference type="Pfam" id="PF13369"/>
    </source>
</evidence>
<dbReference type="EMBL" id="BLLO01000016">
    <property type="protein sequence ID" value="GFH77246.1"/>
    <property type="molecule type" value="Genomic_DNA"/>
</dbReference>
<accession>A0ABQ1D4B8</accession>
<reference evidence="4 5" key="1">
    <citation type="submission" date="2020-02" db="EMBL/GenBank/DDBJ databases">
        <title>Whole genome shotgun sequence of Streptomyces gougerotii NBRC 13043.</title>
        <authorList>
            <person name="Ichikawa N."/>
            <person name="Komaki H."/>
            <person name="Tamura T."/>
        </authorList>
    </citation>
    <scope>NUCLEOTIDE SEQUENCE [LARGE SCALE GENOMIC DNA]</scope>
    <source>
        <strain evidence="4 5">NBRC 13043</strain>
    </source>
</reference>